<evidence type="ECO:0008006" key="4">
    <source>
        <dbReference type="Google" id="ProtNLM"/>
    </source>
</evidence>
<dbReference type="OrthoDB" id="5340910at2759"/>
<reference evidence="2 3" key="1">
    <citation type="submission" date="2017-04" db="EMBL/GenBank/DDBJ databases">
        <title>Genome Sequence of the Model Brown-Rot Fungus Postia placenta SB12.</title>
        <authorList>
            <consortium name="DOE Joint Genome Institute"/>
            <person name="Gaskell J."/>
            <person name="Kersten P."/>
            <person name="Larrondo L.F."/>
            <person name="Canessa P."/>
            <person name="Martinez D."/>
            <person name="Hibbett D."/>
            <person name="Schmoll M."/>
            <person name="Kubicek C.P."/>
            <person name="Martinez A.T."/>
            <person name="Yadav J."/>
            <person name="Master E."/>
            <person name="Magnuson J.K."/>
            <person name="James T."/>
            <person name="Yaver D."/>
            <person name="Berka R."/>
            <person name="Labutti K."/>
            <person name="Lipzen A."/>
            <person name="Aerts A."/>
            <person name="Barry K."/>
            <person name="Henrissat B."/>
            <person name="Blanchette R."/>
            <person name="Grigoriev I."/>
            <person name="Cullen D."/>
        </authorList>
    </citation>
    <scope>NUCLEOTIDE SEQUENCE [LARGE SCALE GENOMIC DNA]</scope>
    <source>
        <strain evidence="2 3">MAD-698-R-SB12</strain>
    </source>
</reference>
<dbReference type="EMBL" id="KZ110603">
    <property type="protein sequence ID" value="OSX58930.1"/>
    <property type="molecule type" value="Genomic_DNA"/>
</dbReference>
<sequence>MVIGIAVACAIVVGGAIWLAVHIWRQRQARKREDRRSSAFVTVRGVVREAPETAPTPRGPQMRQGTGFSRSNLTASVVMPDKTVLPKDATREEIIEYYTAEGNLPRPFAPFAPPPHPGGNARPESTGSFLSVLSGSFRSSAYSSNRASTASSFSVFDEGSKRKVRQLFNPTLPDELVISLGERVTLVQSYDDGWCIVGRDSVFKPGEVDLGAVPAWVFVKPVKGLKAERPIRTTSLGVTVTLDAPGGPREDVISWSNF</sequence>
<evidence type="ECO:0000313" key="2">
    <source>
        <dbReference type="EMBL" id="OSX58930.1"/>
    </source>
</evidence>
<evidence type="ECO:0000313" key="3">
    <source>
        <dbReference type="Proteomes" id="UP000194127"/>
    </source>
</evidence>
<dbReference type="GeneID" id="36324610"/>
<dbReference type="Proteomes" id="UP000194127">
    <property type="component" value="Unassembled WGS sequence"/>
</dbReference>
<organism evidence="2 3">
    <name type="scientific">Postia placenta MAD-698-R-SB12</name>
    <dbReference type="NCBI Taxonomy" id="670580"/>
    <lineage>
        <taxon>Eukaryota</taxon>
        <taxon>Fungi</taxon>
        <taxon>Dikarya</taxon>
        <taxon>Basidiomycota</taxon>
        <taxon>Agaricomycotina</taxon>
        <taxon>Agaricomycetes</taxon>
        <taxon>Polyporales</taxon>
        <taxon>Adustoporiaceae</taxon>
        <taxon>Rhodonia</taxon>
    </lineage>
</organism>
<name>A0A1X6MRL9_9APHY</name>
<evidence type="ECO:0000256" key="1">
    <source>
        <dbReference type="SAM" id="Phobius"/>
    </source>
</evidence>
<protein>
    <recommendedName>
        <fullName evidence="4">SH3 domain-containing protein</fullName>
    </recommendedName>
</protein>
<dbReference type="RefSeq" id="XP_024335724.1">
    <property type="nucleotide sequence ID" value="XM_024479660.1"/>
</dbReference>
<keyword evidence="1" id="KW-0812">Transmembrane</keyword>
<keyword evidence="3" id="KW-1185">Reference proteome</keyword>
<accession>A0A1X6MRL9</accession>
<keyword evidence="1" id="KW-0472">Membrane</keyword>
<feature type="transmembrane region" description="Helical" evidence="1">
    <location>
        <begin position="5"/>
        <end position="24"/>
    </location>
</feature>
<proteinExistence type="predicted"/>
<keyword evidence="1" id="KW-1133">Transmembrane helix</keyword>
<dbReference type="AlphaFoldDB" id="A0A1X6MRL9"/>
<gene>
    <name evidence="2" type="ORF">POSPLADRAFT_1049096</name>
</gene>
<dbReference type="STRING" id="670580.A0A1X6MRL9"/>